<organism evidence="8 9">
    <name type="scientific">Azospirillum oleiclasticum</name>
    <dbReference type="NCBI Taxonomy" id="2735135"/>
    <lineage>
        <taxon>Bacteria</taxon>
        <taxon>Pseudomonadati</taxon>
        <taxon>Pseudomonadota</taxon>
        <taxon>Alphaproteobacteria</taxon>
        <taxon>Rhodospirillales</taxon>
        <taxon>Azospirillaceae</taxon>
        <taxon>Azospirillum</taxon>
    </lineage>
</organism>
<dbReference type="PANTHER" id="PTHR12318">
    <property type="entry name" value="TESTOSTERONE-REGULATED PROTEIN RP2"/>
    <property type="match status" value="1"/>
</dbReference>
<dbReference type="RefSeq" id="WP_180283220.1">
    <property type="nucleotide sequence ID" value="NZ_JABFDB010000011.1"/>
</dbReference>
<name>A0ABX2TAZ4_9PROT</name>
<evidence type="ECO:0000256" key="6">
    <source>
        <dbReference type="ARBA" id="ARBA00023211"/>
    </source>
</evidence>
<evidence type="ECO:0000313" key="9">
    <source>
        <dbReference type="Proteomes" id="UP000584642"/>
    </source>
</evidence>
<dbReference type="InterPro" id="IPR000086">
    <property type="entry name" value="NUDIX_hydrolase_dom"/>
</dbReference>
<dbReference type="PANTHER" id="PTHR12318:SF0">
    <property type="entry name" value="ACYL-COENZYME A DIPHOSPHATASE NUDT19"/>
    <property type="match status" value="1"/>
</dbReference>
<keyword evidence="9" id="KW-1185">Reference proteome</keyword>
<comment type="cofactor">
    <cofactor evidence="1">
        <name>Mn(2+)</name>
        <dbReference type="ChEBI" id="CHEBI:29035"/>
    </cofactor>
</comment>
<evidence type="ECO:0000313" key="8">
    <source>
        <dbReference type="EMBL" id="NYZ21465.1"/>
    </source>
</evidence>
<evidence type="ECO:0000256" key="4">
    <source>
        <dbReference type="ARBA" id="ARBA00022801"/>
    </source>
</evidence>
<dbReference type="CDD" id="cd18870">
    <property type="entry name" value="NUDIX_AcylCoAdiphos_Nudt19"/>
    <property type="match status" value="1"/>
</dbReference>
<dbReference type="InterPro" id="IPR015797">
    <property type="entry name" value="NUDIX_hydrolase-like_dom_sf"/>
</dbReference>
<comment type="caution">
    <text evidence="8">The sequence shown here is derived from an EMBL/GenBank/DDBJ whole genome shotgun (WGS) entry which is preliminary data.</text>
</comment>
<dbReference type="SUPFAM" id="SSF55811">
    <property type="entry name" value="Nudix"/>
    <property type="match status" value="1"/>
</dbReference>
<dbReference type="EMBL" id="JABFDB010000011">
    <property type="protein sequence ID" value="NYZ21465.1"/>
    <property type="molecule type" value="Genomic_DNA"/>
</dbReference>
<keyword evidence="5" id="KW-0460">Magnesium</keyword>
<dbReference type="Gene3D" id="3.90.79.10">
    <property type="entry name" value="Nucleoside Triphosphate Pyrophosphohydrolase"/>
    <property type="match status" value="1"/>
</dbReference>
<keyword evidence="6" id="KW-0464">Manganese</keyword>
<evidence type="ECO:0000256" key="5">
    <source>
        <dbReference type="ARBA" id="ARBA00022842"/>
    </source>
</evidence>
<accession>A0ABX2TAZ4</accession>
<gene>
    <name evidence="8" type="ORF">HND93_17260</name>
</gene>
<feature type="domain" description="Nudix hydrolase" evidence="7">
    <location>
        <begin position="9"/>
        <end position="203"/>
    </location>
</feature>
<evidence type="ECO:0000259" key="7">
    <source>
        <dbReference type="PROSITE" id="PS51462"/>
    </source>
</evidence>
<evidence type="ECO:0000256" key="1">
    <source>
        <dbReference type="ARBA" id="ARBA00001936"/>
    </source>
</evidence>
<keyword evidence="4" id="KW-0378">Hydrolase</keyword>
<comment type="cofactor">
    <cofactor evidence="2">
        <name>Mg(2+)</name>
        <dbReference type="ChEBI" id="CHEBI:18420"/>
    </cofactor>
</comment>
<protein>
    <submittedName>
        <fullName evidence="8">NUDIX domain-containing protein</fullName>
    </submittedName>
</protein>
<evidence type="ECO:0000256" key="3">
    <source>
        <dbReference type="ARBA" id="ARBA00022723"/>
    </source>
</evidence>
<evidence type="ECO:0000256" key="2">
    <source>
        <dbReference type="ARBA" id="ARBA00001946"/>
    </source>
</evidence>
<dbReference type="Proteomes" id="UP000584642">
    <property type="component" value="Unassembled WGS sequence"/>
</dbReference>
<dbReference type="InterPro" id="IPR039121">
    <property type="entry name" value="NUDT19"/>
</dbReference>
<sequence length="263" mass="28109">MPSDVVAQPRPAATVILLRDGADGPEVYVIRRHDALAFAGGATVFPGGRIDPADGDPAWADLCPGTGDDHASRIAAIRETFEECGLLLARPAGGGPLIDEAAVTGVRARSGWGGESGCPPFLEQMRREGLELAADRLLPFARWQTPEWVHRRFDTLFFLAAAPPGQTASFDRREAVEGLWATPRALLARADAGTVRLVFATRMNLMRLTAFGSVAEALAAAGRRPIRPILPRRVDTPAGPVLRIPVDAGYDPAELPVELVRLG</sequence>
<reference evidence="8 9" key="1">
    <citation type="submission" date="2020-05" db="EMBL/GenBank/DDBJ databases">
        <title>Azospirillum oleiclasticum sp. nov, a nitrogen-fixing and heavy crude oil-emulsifying bacterium isolated from the crude oil of Yumen Oilfield.</title>
        <authorList>
            <person name="Wu D."/>
            <person name="Cai M."/>
            <person name="Zhang X."/>
        </authorList>
    </citation>
    <scope>NUCLEOTIDE SEQUENCE [LARGE SCALE GENOMIC DNA]</scope>
    <source>
        <strain evidence="8 9">ROY-1-1-2</strain>
    </source>
</reference>
<proteinExistence type="predicted"/>
<dbReference type="PROSITE" id="PS51462">
    <property type="entry name" value="NUDIX"/>
    <property type="match status" value="1"/>
</dbReference>
<keyword evidence="3" id="KW-0479">Metal-binding</keyword>